<evidence type="ECO:0000256" key="7">
    <source>
        <dbReference type="ARBA" id="ARBA00023002"/>
    </source>
</evidence>
<sequence length="310" mass="35713">MRQWVDSDYFPEGPDAVRERPDRFEFRRCLPFLFLHLGCVAVIWVGWSPVAVAVAMALYLARMFAITGFYHRYFSHRSFRTSRTMQFLLAVFGNTAIQRGALWWASVHRHHHKHADQEPDVHSPGLRGFWWAHIGWMTSSKNFPTNYDSIRDFARYPELVFLNRFDLIVPLLFGAGLYFLGAILHVHASVLGTSGAQMFVWGFFVSTVVLLHGTLFINSLAHVFGSRRFQTADDSRNNLALAVITLGEGWHNNHHRYMGAARQGFVWWEIDVTYYLLKLLSWAGLVWDLKPVPRSVLEEAHRLPVVPEAA</sequence>
<feature type="transmembrane region" description="Helical" evidence="12">
    <location>
        <begin position="29"/>
        <end position="47"/>
    </location>
</feature>
<evidence type="ECO:0000256" key="5">
    <source>
        <dbReference type="ARBA" id="ARBA00022832"/>
    </source>
</evidence>
<evidence type="ECO:0000256" key="1">
    <source>
        <dbReference type="ARBA" id="ARBA00004141"/>
    </source>
</evidence>
<dbReference type="CDD" id="cd03505">
    <property type="entry name" value="Delta9-FADS-like"/>
    <property type="match status" value="1"/>
</dbReference>
<keyword evidence="15" id="KW-1185">Reference proteome</keyword>
<evidence type="ECO:0000256" key="9">
    <source>
        <dbReference type="ARBA" id="ARBA00023098"/>
    </source>
</evidence>
<evidence type="ECO:0000256" key="8">
    <source>
        <dbReference type="ARBA" id="ARBA00023004"/>
    </source>
</evidence>
<feature type="transmembrane region" description="Helical" evidence="12">
    <location>
        <begin position="53"/>
        <end position="73"/>
    </location>
</feature>
<keyword evidence="8" id="KW-0408">Iron</keyword>
<dbReference type="Proteomes" id="UP000005824">
    <property type="component" value="Unassembled WGS sequence"/>
</dbReference>
<evidence type="ECO:0000256" key="3">
    <source>
        <dbReference type="ARBA" id="ARBA00022516"/>
    </source>
</evidence>
<dbReference type="GO" id="GO:0006633">
    <property type="term" value="P:fatty acid biosynthetic process"/>
    <property type="evidence" value="ECO:0007669"/>
    <property type="project" value="UniProtKB-KW"/>
</dbReference>
<dbReference type="InterPro" id="IPR015876">
    <property type="entry name" value="Acyl-CoA_DS"/>
</dbReference>
<evidence type="ECO:0000259" key="13">
    <source>
        <dbReference type="Pfam" id="PF00487"/>
    </source>
</evidence>
<evidence type="ECO:0000256" key="2">
    <source>
        <dbReference type="ARBA" id="ARBA00008749"/>
    </source>
</evidence>
<dbReference type="AlphaFoldDB" id="B4D8T9"/>
<dbReference type="InParanoid" id="B4D8T9"/>
<name>B4D8T9_9BACT</name>
<dbReference type="PANTHER" id="PTHR11351:SF31">
    <property type="entry name" value="DESATURASE 1, ISOFORM A-RELATED"/>
    <property type="match status" value="1"/>
</dbReference>
<dbReference type="Pfam" id="PF00487">
    <property type="entry name" value="FA_desaturase"/>
    <property type="match status" value="1"/>
</dbReference>
<feature type="domain" description="Fatty acid desaturase" evidence="13">
    <location>
        <begin position="48"/>
        <end position="261"/>
    </location>
</feature>
<keyword evidence="7" id="KW-0560">Oxidoreductase</keyword>
<keyword evidence="10 12" id="KW-0472">Membrane</keyword>
<protein>
    <submittedName>
        <fullName evidence="14">Fatty acid desaturase</fullName>
    </submittedName>
</protein>
<dbReference type="InterPro" id="IPR005804">
    <property type="entry name" value="FA_desaturase_dom"/>
</dbReference>
<feature type="transmembrane region" description="Helical" evidence="12">
    <location>
        <begin position="198"/>
        <end position="221"/>
    </location>
</feature>
<feature type="transmembrane region" description="Helical" evidence="12">
    <location>
        <begin position="165"/>
        <end position="186"/>
    </location>
</feature>
<evidence type="ECO:0000313" key="14">
    <source>
        <dbReference type="EMBL" id="EDY17147.1"/>
    </source>
</evidence>
<dbReference type="STRING" id="497964.CfE428DRAFT_5329"/>
<reference evidence="14 15" key="1">
    <citation type="journal article" date="2011" name="J. Bacteriol.">
        <title>Genome sequence of Chthoniobacter flavus Ellin428, an aerobic heterotrophic soil bacterium.</title>
        <authorList>
            <person name="Kant R."/>
            <person name="van Passel M.W."/>
            <person name="Palva A."/>
            <person name="Lucas S."/>
            <person name="Lapidus A."/>
            <person name="Glavina Del Rio T."/>
            <person name="Dalin E."/>
            <person name="Tice H."/>
            <person name="Bruce D."/>
            <person name="Goodwin L."/>
            <person name="Pitluck S."/>
            <person name="Larimer F.W."/>
            <person name="Land M.L."/>
            <person name="Hauser L."/>
            <person name="Sangwan P."/>
            <person name="de Vos W.M."/>
            <person name="Janssen P.H."/>
            <person name="Smidt H."/>
        </authorList>
    </citation>
    <scope>NUCLEOTIDE SEQUENCE [LARGE SCALE GENOMIC DNA]</scope>
    <source>
        <strain evidence="14 15">Ellin428</strain>
    </source>
</reference>
<evidence type="ECO:0000256" key="4">
    <source>
        <dbReference type="ARBA" id="ARBA00022692"/>
    </source>
</evidence>
<keyword evidence="4 12" id="KW-0812">Transmembrane</keyword>
<gene>
    <name evidence="14" type="ORF">CfE428DRAFT_5329</name>
</gene>
<dbReference type="eggNOG" id="COG1398">
    <property type="taxonomic scope" value="Bacteria"/>
</dbReference>
<comment type="subcellular location">
    <subcellularLocation>
        <location evidence="1">Membrane</location>
        <topology evidence="1">Multi-pass membrane protein</topology>
    </subcellularLocation>
</comment>
<keyword evidence="5" id="KW-0276">Fatty acid metabolism</keyword>
<evidence type="ECO:0000256" key="6">
    <source>
        <dbReference type="ARBA" id="ARBA00022989"/>
    </source>
</evidence>
<comment type="similarity">
    <text evidence="2">Belongs to the fatty acid desaturase type 2 family.</text>
</comment>
<evidence type="ECO:0000313" key="15">
    <source>
        <dbReference type="Proteomes" id="UP000005824"/>
    </source>
</evidence>
<evidence type="ECO:0000256" key="11">
    <source>
        <dbReference type="ARBA" id="ARBA00023160"/>
    </source>
</evidence>
<keyword evidence="11" id="KW-0275">Fatty acid biosynthesis</keyword>
<organism evidence="14 15">
    <name type="scientific">Chthoniobacter flavus Ellin428</name>
    <dbReference type="NCBI Taxonomy" id="497964"/>
    <lineage>
        <taxon>Bacteria</taxon>
        <taxon>Pseudomonadati</taxon>
        <taxon>Verrucomicrobiota</taxon>
        <taxon>Spartobacteria</taxon>
        <taxon>Chthoniobacterales</taxon>
        <taxon>Chthoniobacteraceae</taxon>
        <taxon>Chthoniobacter</taxon>
    </lineage>
</organism>
<dbReference type="GO" id="GO:0016717">
    <property type="term" value="F:oxidoreductase activity, acting on paired donors, with oxidation of a pair of donors resulting in the reduction of molecular oxygen to two molecules of water"/>
    <property type="evidence" value="ECO:0007669"/>
    <property type="project" value="InterPro"/>
</dbReference>
<evidence type="ECO:0000256" key="10">
    <source>
        <dbReference type="ARBA" id="ARBA00023136"/>
    </source>
</evidence>
<proteinExistence type="inferred from homology"/>
<evidence type="ECO:0000256" key="12">
    <source>
        <dbReference type="SAM" id="Phobius"/>
    </source>
</evidence>
<dbReference type="RefSeq" id="WP_006982650.1">
    <property type="nucleotide sequence ID" value="NZ_ABVL01000023.1"/>
</dbReference>
<keyword evidence="3" id="KW-0444">Lipid biosynthesis</keyword>
<dbReference type="EMBL" id="ABVL01000023">
    <property type="protein sequence ID" value="EDY17147.1"/>
    <property type="molecule type" value="Genomic_DNA"/>
</dbReference>
<accession>B4D8T9</accession>
<comment type="caution">
    <text evidence="14">The sequence shown here is derived from an EMBL/GenBank/DDBJ whole genome shotgun (WGS) entry which is preliminary data.</text>
</comment>
<dbReference type="PANTHER" id="PTHR11351">
    <property type="entry name" value="ACYL-COA DESATURASE"/>
    <property type="match status" value="1"/>
</dbReference>
<keyword evidence="9" id="KW-0443">Lipid metabolism</keyword>
<keyword evidence="6 12" id="KW-1133">Transmembrane helix</keyword>
<dbReference type="GO" id="GO:0016020">
    <property type="term" value="C:membrane"/>
    <property type="evidence" value="ECO:0007669"/>
    <property type="project" value="UniProtKB-SubCell"/>
</dbReference>